<feature type="compositionally biased region" description="Low complexity" evidence="4">
    <location>
        <begin position="1"/>
        <end position="21"/>
    </location>
</feature>
<dbReference type="AlphaFoldDB" id="A0A061B266"/>
<feature type="compositionally biased region" description="Basic and acidic residues" evidence="4">
    <location>
        <begin position="530"/>
        <end position="542"/>
    </location>
</feature>
<feature type="coiled-coil region" evidence="3">
    <location>
        <begin position="412"/>
        <end position="439"/>
    </location>
</feature>
<feature type="region of interest" description="Disordered" evidence="4">
    <location>
        <begin position="1"/>
        <end position="45"/>
    </location>
</feature>
<name>A0A061B266_RHOTO</name>
<feature type="domain" description="WHIM1" evidence="5">
    <location>
        <begin position="248"/>
        <end position="281"/>
    </location>
</feature>
<dbReference type="InterPro" id="IPR028942">
    <property type="entry name" value="WHIM1_dom"/>
</dbReference>
<feature type="region of interest" description="Disordered" evidence="4">
    <location>
        <begin position="379"/>
        <end position="398"/>
    </location>
</feature>
<gene>
    <name evidence="6" type="ORF">RHTO0S_08e07954g</name>
</gene>
<evidence type="ECO:0000256" key="4">
    <source>
        <dbReference type="SAM" id="MobiDB-lite"/>
    </source>
</evidence>
<dbReference type="Pfam" id="PF15612">
    <property type="entry name" value="WHIM1"/>
    <property type="match status" value="1"/>
</dbReference>
<feature type="region of interest" description="Disordered" evidence="4">
    <location>
        <begin position="115"/>
        <end position="143"/>
    </location>
</feature>
<reference evidence="6" key="1">
    <citation type="journal article" date="2014" name="Genome Announc.">
        <title>Draft genome sequence of Rhodosporidium toruloides CECT1137, an oleaginous yeast of biotechnological interest.</title>
        <authorList>
            <person name="Morin N."/>
            <person name="Calcas X."/>
            <person name="Devillers H."/>
            <person name="Durrens P."/>
            <person name="Sherman D.J."/>
            <person name="Nicaud J.-M."/>
            <person name="Neuveglise C."/>
        </authorList>
    </citation>
    <scope>NUCLEOTIDE SEQUENCE</scope>
    <source>
        <strain evidence="6">CECT1137</strain>
    </source>
</reference>
<evidence type="ECO:0000256" key="2">
    <source>
        <dbReference type="ARBA" id="ARBA00023242"/>
    </source>
</evidence>
<dbReference type="GO" id="GO:0005634">
    <property type="term" value="C:nucleus"/>
    <property type="evidence" value="ECO:0007669"/>
    <property type="project" value="UniProtKB-SubCell"/>
</dbReference>
<comment type="subcellular location">
    <subcellularLocation>
        <location evidence="1">Nucleus</location>
    </subcellularLocation>
</comment>
<dbReference type="PANTHER" id="PTHR42107">
    <property type="entry name" value="YALI0D24453P"/>
    <property type="match status" value="1"/>
</dbReference>
<keyword evidence="3" id="KW-0175">Coiled coil</keyword>
<feature type="compositionally biased region" description="Basic and acidic residues" evidence="4">
    <location>
        <begin position="387"/>
        <end position="398"/>
    </location>
</feature>
<dbReference type="OrthoDB" id="2528138at2759"/>
<dbReference type="EMBL" id="LK052943">
    <property type="protein sequence ID" value="CDR43919.1"/>
    <property type="molecule type" value="Genomic_DNA"/>
</dbReference>
<organism evidence="6">
    <name type="scientific">Rhodotorula toruloides</name>
    <name type="common">Yeast</name>
    <name type="synonym">Rhodosporidium toruloides</name>
    <dbReference type="NCBI Taxonomy" id="5286"/>
    <lineage>
        <taxon>Eukaryota</taxon>
        <taxon>Fungi</taxon>
        <taxon>Dikarya</taxon>
        <taxon>Basidiomycota</taxon>
        <taxon>Pucciniomycotina</taxon>
        <taxon>Microbotryomycetes</taxon>
        <taxon>Sporidiobolales</taxon>
        <taxon>Sporidiobolaceae</taxon>
        <taxon>Rhodotorula</taxon>
    </lineage>
</organism>
<keyword evidence="2" id="KW-0539">Nucleus</keyword>
<protein>
    <submittedName>
        <fullName evidence="6">RHTO0S08e07954g1_1</fullName>
    </submittedName>
</protein>
<feature type="compositionally biased region" description="Acidic residues" evidence="4">
    <location>
        <begin position="543"/>
        <end position="561"/>
    </location>
</feature>
<dbReference type="PANTHER" id="PTHR42107:SF1">
    <property type="entry name" value="WHIM1 DOMAIN-CONTAINING PROTEIN"/>
    <property type="match status" value="1"/>
</dbReference>
<feature type="compositionally biased region" description="Basic and acidic residues" evidence="4">
    <location>
        <begin position="607"/>
        <end position="617"/>
    </location>
</feature>
<feature type="region of interest" description="Disordered" evidence="4">
    <location>
        <begin position="452"/>
        <end position="641"/>
    </location>
</feature>
<feature type="compositionally biased region" description="Basic and acidic residues" evidence="4">
    <location>
        <begin position="22"/>
        <end position="35"/>
    </location>
</feature>
<accession>A0A061B266</accession>
<evidence type="ECO:0000256" key="1">
    <source>
        <dbReference type="ARBA" id="ARBA00004123"/>
    </source>
</evidence>
<sequence length="641" mass="70865">MAPAASASTSAKASPAPAAAPKAKEAPVDPEELMKDASTADLEDEVTEGPAANWEVAYVWAFVRRFTSLVDFEEQTPVMPDVMSFEQALLDCSPAPPPRTSLRKNKKPLTAVSFRTAANGNGKKRADSPADSLSSVTDSDEDDDELKAARDAVMNARADAVDPVPPVLSEDTPVPPSSQIVRDILDVFIDNLSDLKELTDYHGKKTWFHFLINFVTNRFNADPYWRGGLRWQTNLLRTRGKKPGQENEKNFWLLRWEDKIHLMRVMVDFQLTSTPKIREMIKENYDLGNQRIAKRDPDSNGLVILPIGRTLSHVTLYHIDSSPRIYASGNPYTDNSPWIAVSSTLAGYKAFLKTLSAPTKADRKMQALRGPFAKAAHLVGRKAKGKGAPEKEDKKREERITRARLEADLPEILEYQEYMEALEDRKRRAEERLASRDARVARQLSRLGTGFATRSSRLRTRDSSRVNYNEDSQGAGAADVDSEDDEEGQGRRKRRRRDADDAYDESAAGSEAGDSVAGSRRSSRKPVIPGERRSGRLQRKEEQFDEDEEDGGEEDEAVDGAEEGKEQNGDVEEDKPALAAEAMNGSSGSVEGQTIPATPAEEEQVEEEKPLAAKEVEPVVNGAQQQEDKAMEVDAPVAPSA</sequence>
<feature type="compositionally biased region" description="Polar residues" evidence="4">
    <location>
        <begin position="584"/>
        <end position="596"/>
    </location>
</feature>
<evidence type="ECO:0000313" key="6">
    <source>
        <dbReference type="EMBL" id="CDR43919.1"/>
    </source>
</evidence>
<evidence type="ECO:0000259" key="5">
    <source>
        <dbReference type="Pfam" id="PF15612"/>
    </source>
</evidence>
<evidence type="ECO:0000256" key="3">
    <source>
        <dbReference type="SAM" id="Coils"/>
    </source>
</evidence>
<proteinExistence type="predicted"/>